<reference evidence="4" key="1">
    <citation type="submission" date="2020-06" db="EMBL/GenBank/DDBJ databases">
        <title>Genomic insights into acetone-butanol-ethanol (ABE) fermentation by sequencing solventogenic clostridia strains.</title>
        <authorList>
            <person name="Brown S."/>
        </authorList>
    </citation>
    <scope>NUCLEOTIDE SEQUENCE</scope>
    <source>
        <strain evidence="4">DJ123</strain>
    </source>
</reference>
<gene>
    <name evidence="4" type="ORF">BCD95_004153</name>
    <name evidence="3" type="ORF">IS491_27105</name>
</gene>
<evidence type="ECO:0000259" key="2">
    <source>
        <dbReference type="SMART" id="SM00635"/>
    </source>
</evidence>
<dbReference type="EMBL" id="JADOEF010000004">
    <property type="protein sequence ID" value="MBF7812261.1"/>
    <property type="molecule type" value="Genomic_DNA"/>
</dbReference>
<accession>A0A1S8QUP5</accession>
<name>A0A1S8QUP5_CLOBE</name>
<proteinExistence type="predicted"/>
<dbReference type="Gene3D" id="2.60.120.260">
    <property type="entry name" value="Galactose-binding domain-like"/>
    <property type="match status" value="1"/>
</dbReference>
<dbReference type="InterPro" id="IPR008964">
    <property type="entry name" value="Invasin/intimin_cell_adhesion"/>
</dbReference>
<dbReference type="InterPro" id="IPR047589">
    <property type="entry name" value="DUF11_rpt"/>
</dbReference>
<dbReference type="InterPro" id="IPR001434">
    <property type="entry name" value="OmcB-like_DUF11"/>
</dbReference>
<dbReference type="Gene3D" id="2.60.40.1080">
    <property type="match status" value="1"/>
</dbReference>
<dbReference type="InterPro" id="IPR003343">
    <property type="entry name" value="Big_2"/>
</dbReference>
<organism evidence="3 5">
    <name type="scientific">Clostridium beijerinckii</name>
    <name type="common">Clostridium MP</name>
    <dbReference type="NCBI Taxonomy" id="1520"/>
    <lineage>
        <taxon>Bacteria</taxon>
        <taxon>Bacillati</taxon>
        <taxon>Bacillota</taxon>
        <taxon>Clostridia</taxon>
        <taxon>Eubacteriales</taxon>
        <taxon>Clostridiaceae</taxon>
        <taxon>Clostridium</taxon>
    </lineage>
</organism>
<feature type="domain" description="BIG2" evidence="2">
    <location>
        <begin position="176"/>
        <end position="250"/>
    </location>
</feature>
<evidence type="ECO:0000313" key="4">
    <source>
        <dbReference type="EMBL" id="NSB15894.1"/>
    </source>
</evidence>
<evidence type="ECO:0000256" key="1">
    <source>
        <dbReference type="SAM" id="SignalP"/>
    </source>
</evidence>
<dbReference type="Proteomes" id="UP000631418">
    <property type="component" value="Unassembled WGS sequence"/>
</dbReference>
<feature type="chain" id="PRO_5014274771" evidence="1">
    <location>
        <begin position="33"/>
        <end position="390"/>
    </location>
</feature>
<dbReference type="PANTHER" id="PTHR34819">
    <property type="entry name" value="LARGE CYSTEINE-RICH PERIPLASMIC PROTEIN OMCB"/>
    <property type="match status" value="1"/>
</dbReference>
<dbReference type="PANTHER" id="PTHR34819:SF3">
    <property type="entry name" value="CELL SURFACE PROTEIN"/>
    <property type="match status" value="1"/>
</dbReference>
<protein>
    <submittedName>
        <fullName evidence="3">Ig-like domain-containing protein</fullName>
    </submittedName>
    <submittedName>
        <fullName evidence="4">Repeat protein (TIGR01451 family)</fullName>
    </submittedName>
</protein>
<dbReference type="NCBIfam" id="TIGR01451">
    <property type="entry name" value="B_ant_repeat"/>
    <property type="match status" value="1"/>
</dbReference>
<comment type="caution">
    <text evidence="3">The sequence shown here is derived from an EMBL/GenBank/DDBJ whole genome shotgun (WGS) entry which is preliminary data.</text>
</comment>
<feature type="signal peptide" evidence="1">
    <location>
        <begin position="1"/>
        <end position="32"/>
    </location>
</feature>
<reference evidence="3" key="2">
    <citation type="submission" date="2020-11" db="EMBL/GenBank/DDBJ databases">
        <authorList>
            <person name="Thieme N."/>
            <person name="Liebl W."/>
            <person name="Zverlov V."/>
        </authorList>
    </citation>
    <scope>NUCLEOTIDE SEQUENCE</scope>
    <source>
        <strain evidence="3">NT08</strain>
    </source>
</reference>
<dbReference type="AlphaFoldDB" id="A0A1S8QUP5"/>
<dbReference type="SMART" id="SM00635">
    <property type="entry name" value="BID_2"/>
    <property type="match status" value="1"/>
</dbReference>
<dbReference type="Pfam" id="PF01345">
    <property type="entry name" value="DUF11"/>
    <property type="match status" value="1"/>
</dbReference>
<dbReference type="Pfam" id="PF02368">
    <property type="entry name" value="Big_2"/>
    <property type="match status" value="1"/>
</dbReference>
<dbReference type="Proteomes" id="UP000822184">
    <property type="component" value="Unassembled WGS sequence"/>
</dbReference>
<dbReference type="InterPro" id="IPR051172">
    <property type="entry name" value="Chlamydia_OmcB"/>
</dbReference>
<evidence type="ECO:0000313" key="5">
    <source>
        <dbReference type="Proteomes" id="UP000631418"/>
    </source>
</evidence>
<sequence>MKNYFKKFSIMLIMLLAVLGIGTIQNGNVANAATVGQQLTQPEDGWKRYDDTDSKIQYSQEFINTTDGGCYNETLHYTTNKSNGTISFKFYGTKLRIINPLYLGYSDKIQITIDGISDYYTETTSKSALQMLLYEKTSLPLAIHTVNITKIDNGSFSADFHLDAIDIDKDGYLLSSNESISLDKSSMDLVVGDSQSLATTTTPSGATVNWSSSDESIATVDSTGKVTALKEGQTVITATTADGLTATCVVTVIPKTAEPTNPDPSDSDKIVNIAHAKGDNTNNAGGDVTIIFHGAADTILSVVKTADVKEVWVGDNFTYTIVVTNTGTKTAKAVVVNDPAPNHIDFVVNGITTTQGTVDPSSTSKNIIVNVGDIAPGATVTIKIPATVVL</sequence>
<dbReference type="SUPFAM" id="SSF49373">
    <property type="entry name" value="Invasin/intimin cell-adhesion fragments"/>
    <property type="match status" value="1"/>
</dbReference>
<dbReference type="OMA" id="KEDANHY"/>
<dbReference type="EMBL" id="JABTDW010000001">
    <property type="protein sequence ID" value="NSB15894.1"/>
    <property type="molecule type" value="Genomic_DNA"/>
</dbReference>
<dbReference type="RefSeq" id="WP_011968988.1">
    <property type="nucleotide sequence ID" value="NZ_CP073279.1"/>
</dbReference>
<dbReference type="Gene3D" id="2.60.40.1170">
    <property type="entry name" value="Mu homology domain, subdomain B"/>
    <property type="match status" value="1"/>
</dbReference>
<keyword evidence="1" id="KW-0732">Signal</keyword>
<evidence type="ECO:0000313" key="3">
    <source>
        <dbReference type="EMBL" id="MBF7812261.1"/>
    </source>
</evidence>